<dbReference type="OrthoDB" id="341517at2"/>
<comment type="caution">
    <text evidence="2">The sequence shown here is derived from an EMBL/GenBank/DDBJ whole genome shotgun (WGS) entry which is preliminary data.</text>
</comment>
<evidence type="ECO:0000313" key="3">
    <source>
        <dbReference type="Proteomes" id="UP000297453"/>
    </source>
</evidence>
<dbReference type="AlphaFoldDB" id="A0A4R9FQ73"/>
<sequence length="404" mass="44938">MTKPEGISIRDILFKVGSAIFLGILVLMLIIMLLKPDVEQAGLDMLTGKANISAGKIDGSDVPMDFFNAARRQCYMYFGGQGSEGQLAECAFMILKRFHILNKLAQGVGYTYSEEGIRQALWEEAQKNSKNSYRGAGYSEEDLKKPEQIYRQLLQEAPLRFRIEATVQQTVQQNFLQTDLRRTDGELEVQSEASGAKIDLDAVIYSEEDLAKLAEQSLEPTDAQLQELYQKEIADPNSPKGKDGKPLPFEERKTVLRGKYKVEARKNALESVKAKLIALQNEPDGLQKIAKFLGKAPVSLRNRPLGELKKMSSGKDNFSLLSDAKFLQDLSTPGLAQKKNIGPYRDGDKYAIVAFSKLQFGASDPSFLRIRDSATVVSGILMEIPQSLENDITVERLARSASEE</sequence>
<dbReference type="RefSeq" id="WP_135588262.1">
    <property type="nucleotide sequence ID" value="NZ_RQEP01000018.1"/>
</dbReference>
<feature type="transmembrane region" description="Helical" evidence="1">
    <location>
        <begin position="12"/>
        <end position="34"/>
    </location>
</feature>
<keyword evidence="1" id="KW-0812">Transmembrane</keyword>
<name>A0A4R9FQ73_9LEPT</name>
<reference evidence="2" key="1">
    <citation type="journal article" date="2019" name="PLoS Negl. Trop. Dis.">
        <title>Revisiting the worldwide diversity of Leptospira species in the environment.</title>
        <authorList>
            <person name="Vincent A.T."/>
            <person name="Schiettekatte O."/>
            <person name="Bourhy P."/>
            <person name="Veyrier F.J."/>
            <person name="Picardeau M."/>
        </authorList>
    </citation>
    <scope>NUCLEOTIDE SEQUENCE [LARGE SCALE GENOMIC DNA]</scope>
    <source>
        <strain evidence="2">SSS9</strain>
    </source>
</reference>
<proteinExistence type="predicted"/>
<evidence type="ECO:0000256" key="1">
    <source>
        <dbReference type="SAM" id="Phobius"/>
    </source>
</evidence>
<gene>
    <name evidence="2" type="ORF">EHO59_11880</name>
</gene>
<keyword evidence="1" id="KW-0472">Membrane</keyword>
<protein>
    <submittedName>
        <fullName evidence="2">Uncharacterized protein</fullName>
    </submittedName>
</protein>
<keyword evidence="1" id="KW-1133">Transmembrane helix</keyword>
<dbReference type="Proteomes" id="UP000297453">
    <property type="component" value="Unassembled WGS sequence"/>
</dbReference>
<evidence type="ECO:0000313" key="2">
    <source>
        <dbReference type="EMBL" id="TGK00643.1"/>
    </source>
</evidence>
<keyword evidence="3" id="KW-1185">Reference proteome</keyword>
<organism evidence="2 3">
    <name type="scientific">Leptospira semungkisensis</name>
    <dbReference type="NCBI Taxonomy" id="2484985"/>
    <lineage>
        <taxon>Bacteria</taxon>
        <taxon>Pseudomonadati</taxon>
        <taxon>Spirochaetota</taxon>
        <taxon>Spirochaetia</taxon>
        <taxon>Leptospirales</taxon>
        <taxon>Leptospiraceae</taxon>
        <taxon>Leptospira</taxon>
    </lineage>
</organism>
<accession>A0A4R9FQ73</accession>
<dbReference type="EMBL" id="RQEP01000018">
    <property type="protein sequence ID" value="TGK00643.1"/>
    <property type="molecule type" value="Genomic_DNA"/>
</dbReference>